<name>A0ABQ7CHQ6_BRACR</name>
<evidence type="ECO:0000313" key="1">
    <source>
        <dbReference type="EMBL" id="KAF3551464.1"/>
    </source>
</evidence>
<gene>
    <name evidence="1" type="ORF">DY000_02003987</name>
</gene>
<comment type="caution">
    <text evidence="1">The sequence shown here is derived from an EMBL/GenBank/DDBJ whole genome shotgun (WGS) entry which is preliminary data.</text>
</comment>
<sequence>MTPQMNQTLKKKKVKMYILYQFVKYYRRCGLGYQGECLKAEGVFVPADKTKDVATSATKPEVKSFAGNATNRKTIVKLATGVKNVTATRTATATDTTDMVLKHKHHATAAISLT</sequence>
<proteinExistence type="predicted"/>
<organism evidence="1 2">
    <name type="scientific">Brassica cretica</name>
    <name type="common">Mustard</name>
    <dbReference type="NCBI Taxonomy" id="69181"/>
    <lineage>
        <taxon>Eukaryota</taxon>
        <taxon>Viridiplantae</taxon>
        <taxon>Streptophyta</taxon>
        <taxon>Embryophyta</taxon>
        <taxon>Tracheophyta</taxon>
        <taxon>Spermatophyta</taxon>
        <taxon>Magnoliopsida</taxon>
        <taxon>eudicotyledons</taxon>
        <taxon>Gunneridae</taxon>
        <taxon>Pentapetalae</taxon>
        <taxon>rosids</taxon>
        <taxon>malvids</taxon>
        <taxon>Brassicales</taxon>
        <taxon>Brassicaceae</taxon>
        <taxon>Brassiceae</taxon>
        <taxon>Brassica</taxon>
    </lineage>
</organism>
<dbReference type="Proteomes" id="UP000266723">
    <property type="component" value="Unassembled WGS sequence"/>
</dbReference>
<accession>A0ABQ7CHQ6</accession>
<reference evidence="1 2" key="1">
    <citation type="journal article" date="2020" name="BMC Genomics">
        <title>Intraspecific diversification of the crop wild relative Brassica cretica Lam. using demographic model selection.</title>
        <authorList>
            <person name="Kioukis A."/>
            <person name="Michalopoulou V.A."/>
            <person name="Briers L."/>
            <person name="Pirintsos S."/>
            <person name="Studholme D.J."/>
            <person name="Pavlidis P."/>
            <person name="Sarris P.F."/>
        </authorList>
    </citation>
    <scope>NUCLEOTIDE SEQUENCE [LARGE SCALE GENOMIC DNA]</scope>
    <source>
        <strain evidence="2">cv. PFS-1207/04</strain>
    </source>
</reference>
<dbReference type="EMBL" id="QGKV02000832">
    <property type="protein sequence ID" value="KAF3551464.1"/>
    <property type="molecule type" value="Genomic_DNA"/>
</dbReference>
<keyword evidence="2" id="KW-1185">Reference proteome</keyword>
<evidence type="ECO:0000313" key="2">
    <source>
        <dbReference type="Proteomes" id="UP000266723"/>
    </source>
</evidence>
<protein>
    <submittedName>
        <fullName evidence="1">Uncharacterized protein</fullName>
    </submittedName>
</protein>